<evidence type="ECO:0000313" key="11">
    <source>
        <dbReference type="Ensembl" id="ENSACOP00000013833.1"/>
    </source>
</evidence>
<evidence type="ECO:0000259" key="10">
    <source>
        <dbReference type="PROSITE" id="PS50102"/>
    </source>
</evidence>
<dbReference type="Proteomes" id="UP000694522">
    <property type="component" value="Unplaced"/>
</dbReference>
<evidence type="ECO:0000256" key="1">
    <source>
        <dbReference type="ARBA" id="ARBA00004123"/>
    </source>
</evidence>
<dbReference type="InterPro" id="IPR000504">
    <property type="entry name" value="RRM_dom"/>
</dbReference>
<organism evidence="11 12">
    <name type="scientific">Amazona collaria</name>
    <name type="common">yellow-billed parrot</name>
    <dbReference type="NCBI Taxonomy" id="241587"/>
    <lineage>
        <taxon>Eukaryota</taxon>
        <taxon>Metazoa</taxon>
        <taxon>Chordata</taxon>
        <taxon>Craniata</taxon>
        <taxon>Vertebrata</taxon>
        <taxon>Euteleostomi</taxon>
        <taxon>Archelosauria</taxon>
        <taxon>Archosauria</taxon>
        <taxon>Dinosauria</taxon>
        <taxon>Saurischia</taxon>
        <taxon>Theropoda</taxon>
        <taxon>Coelurosauria</taxon>
        <taxon>Aves</taxon>
        <taxon>Neognathae</taxon>
        <taxon>Neoaves</taxon>
        <taxon>Telluraves</taxon>
        <taxon>Australaves</taxon>
        <taxon>Psittaciformes</taxon>
        <taxon>Psittacidae</taxon>
        <taxon>Amazona</taxon>
    </lineage>
</organism>
<evidence type="ECO:0000256" key="5">
    <source>
        <dbReference type="ARBA" id="ARBA00022737"/>
    </source>
</evidence>
<reference evidence="11" key="1">
    <citation type="submission" date="2025-08" db="UniProtKB">
        <authorList>
            <consortium name="Ensembl"/>
        </authorList>
    </citation>
    <scope>IDENTIFICATION</scope>
</reference>
<dbReference type="FunFam" id="3.30.70.330:FF:000034">
    <property type="entry name" value="heterogeneous nuclear ribonucleoprotein M isoform X1"/>
    <property type="match status" value="1"/>
</dbReference>
<evidence type="ECO:0000256" key="4">
    <source>
        <dbReference type="ARBA" id="ARBA00022553"/>
    </source>
</evidence>
<evidence type="ECO:0000256" key="2">
    <source>
        <dbReference type="ARBA" id="ARBA00022481"/>
    </source>
</evidence>
<dbReference type="Gene3D" id="3.30.70.330">
    <property type="match status" value="3"/>
</dbReference>
<keyword evidence="2" id="KW-0488">Methylation</keyword>
<feature type="domain" description="RRM" evidence="10">
    <location>
        <begin position="101"/>
        <end position="178"/>
    </location>
</feature>
<dbReference type="GO" id="GO:0003729">
    <property type="term" value="F:mRNA binding"/>
    <property type="evidence" value="ECO:0007669"/>
    <property type="project" value="TreeGrafter"/>
</dbReference>
<dbReference type="PANTHER" id="PTHR23003">
    <property type="entry name" value="RNA RECOGNITION MOTIF RRM DOMAIN CONTAINING PROTEIN"/>
    <property type="match status" value="1"/>
</dbReference>
<keyword evidence="7 9" id="KW-0694">RNA-binding</keyword>
<keyword evidence="3" id="KW-1017">Isopeptide bond</keyword>
<dbReference type="CDD" id="cd12659">
    <property type="entry name" value="RRM2_hnRNPM"/>
    <property type="match status" value="1"/>
</dbReference>
<dbReference type="PANTHER" id="PTHR23003:SF6">
    <property type="entry name" value="HETEROGENEOUS NUCLEAR RIBONUCLEOPROTEIN M"/>
    <property type="match status" value="1"/>
</dbReference>
<keyword evidence="4" id="KW-0597">Phosphoprotein</keyword>
<evidence type="ECO:0000256" key="9">
    <source>
        <dbReference type="PROSITE-ProRule" id="PRU00176"/>
    </source>
</evidence>
<keyword evidence="8" id="KW-0539">Nucleus</keyword>
<dbReference type="Pfam" id="PF00076">
    <property type="entry name" value="RRM_1"/>
    <property type="match status" value="2"/>
</dbReference>
<dbReference type="InterPro" id="IPR012677">
    <property type="entry name" value="Nucleotide-bd_a/b_plait_sf"/>
</dbReference>
<evidence type="ECO:0000256" key="7">
    <source>
        <dbReference type="ARBA" id="ARBA00022884"/>
    </source>
</evidence>
<dbReference type="FunFam" id="3.30.70.330:FF:000033">
    <property type="entry name" value="heterogeneous nuclear ribonucleoprotein M isoform X1"/>
    <property type="match status" value="1"/>
</dbReference>
<dbReference type="InterPro" id="IPR035979">
    <property type="entry name" value="RBD_domain_sf"/>
</dbReference>
<keyword evidence="12" id="KW-1185">Reference proteome</keyword>
<dbReference type="GO" id="GO:0005634">
    <property type="term" value="C:nucleus"/>
    <property type="evidence" value="ECO:0007669"/>
    <property type="project" value="UniProtKB-SubCell"/>
</dbReference>
<dbReference type="Ensembl" id="ENSACOT00000014318.1">
    <property type="protein sequence ID" value="ENSACOP00000013833.1"/>
    <property type="gene ID" value="ENSACOG00000009544.1"/>
</dbReference>
<comment type="subcellular location">
    <subcellularLocation>
        <location evidence="1">Nucleus</location>
    </subcellularLocation>
</comment>
<evidence type="ECO:0000256" key="8">
    <source>
        <dbReference type="ARBA" id="ARBA00023242"/>
    </source>
</evidence>
<accession>A0A8B9FVX2</accession>
<dbReference type="CDD" id="cd12661">
    <property type="entry name" value="RRM3_hnRNPM"/>
    <property type="match status" value="1"/>
</dbReference>
<protein>
    <submittedName>
        <fullName evidence="11">Heterogeneous nuclear ribonucleoprotein M</fullName>
    </submittedName>
</protein>
<dbReference type="GO" id="GO:1990904">
    <property type="term" value="C:ribonucleoprotein complex"/>
    <property type="evidence" value="ECO:0007669"/>
    <property type="project" value="TreeGrafter"/>
</dbReference>
<keyword evidence="6" id="KW-0832">Ubl conjugation</keyword>
<dbReference type="PROSITE" id="PS50102">
    <property type="entry name" value="RRM"/>
    <property type="match status" value="2"/>
</dbReference>
<keyword evidence="5" id="KW-0677">Repeat</keyword>
<dbReference type="SMART" id="SM00360">
    <property type="entry name" value="RRM"/>
    <property type="match status" value="2"/>
</dbReference>
<dbReference type="InterPro" id="IPR050374">
    <property type="entry name" value="RRT5_SRSF_SR"/>
</dbReference>
<name>A0A8B9FVX2_9PSIT</name>
<proteinExistence type="predicted"/>
<feature type="domain" description="RRM" evidence="10">
    <location>
        <begin position="523"/>
        <end position="599"/>
    </location>
</feature>
<sequence>MFLAISYPHSVVEFKMEESMKKAAEVLNKHSLGGRPLKVKEDPDGEHARRAMQKVMAAASGMGVGPGPGGPGMINIPPSILNNPNIPNEIIHALQAGRLGSTVFVANLDYKVGWKKLKEVFSMAGVVVRADILEDKDGKSRGIGTVTFEQAIEAVQAISMFNGQLLFDRPMHVKMDERAFPKGDFFPPERPQQLPRMGMEGMGFGMNKMGGMEGPFGGIENIGRFPAGMNMGRMSDMDRAMGGGFEREFGRNEMGMSRSFGDTLERGIGGGNASIPGIERMAPGIDRMGSGIERIPAGMGHGMERVGSEMDRMGLVLDRMGSNVERMGTGIDRMAPLGIDHIAPNIERMGPAIERMGSGMERMGSGIGFGIERMGAGIDRVGTAMDRMGSGVERMGSGMDRMGIGIERMVPAGMGAGMGQVIERMPAGLDRIGATPMERIGIDRMGAAGMERMGLERIGAANMERMGPAMGQGMGAGIERMGLPMGSNFERTMDMERGNFAGNFAGSLGGTGGPAAGVARKACQIFVRNLPFDFTWKMLKDKFNECGHVLYADIKMENGKSKGCGVVRFESPEVAERACRMMNGIQLRGREIDVRIDRNA</sequence>
<reference evidence="11" key="2">
    <citation type="submission" date="2025-09" db="UniProtKB">
        <authorList>
            <consortium name="Ensembl"/>
        </authorList>
    </citation>
    <scope>IDENTIFICATION</scope>
</reference>
<evidence type="ECO:0000256" key="6">
    <source>
        <dbReference type="ARBA" id="ARBA00022843"/>
    </source>
</evidence>
<dbReference type="AlphaFoldDB" id="A0A8B9FVX2"/>
<evidence type="ECO:0000256" key="3">
    <source>
        <dbReference type="ARBA" id="ARBA00022499"/>
    </source>
</evidence>
<evidence type="ECO:0000313" key="12">
    <source>
        <dbReference type="Proteomes" id="UP000694522"/>
    </source>
</evidence>
<dbReference type="SUPFAM" id="SSF54928">
    <property type="entry name" value="RNA-binding domain, RBD"/>
    <property type="match status" value="3"/>
</dbReference>
<dbReference type="InterPro" id="IPR034990">
    <property type="entry name" value="hnRNPM_RRM3"/>
</dbReference>
<dbReference type="GO" id="GO:0005737">
    <property type="term" value="C:cytoplasm"/>
    <property type="evidence" value="ECO:0007669"/>
    <property type="project" value="TreeGrafter"/>
</dbReference>